<comment type="caution">
    <text evidence="2">The sequence shown here is derived from an EMBL/GenBank/DDBJ whole genome shotgun (WGS) entry which is preliminary data.</text>
</comment>
<evidence type="ECO:0000256" key="1">
    <source>
        <dbReference type="SAM" id="SignalP"/>
    </source>
</evidence>
<dbReference type="Proteomes" id="UP000664534">
    <property type="component" value="Unassembled WGS sequence"/>
</dbReference>
<feature type="signal peptide" evidence="1">
    <location>
        <begin position="1"/>
        <end position="26"/>
    </location>
</feature>
<evidence type="ECO:0000313" key="3">
    <source>
        <dbReference type="Proteomes" id="UP000664534"/>
    </source>
</evidence>
<feature type="chain" id="PRO_5034377639" evidence="1">
    <location>
        <begin position="27"/>
        <end position="418"/>
    </location>
</feature>
<evidence type="ECO:0000313" key="2">
    <source>
        <dbReference type="EMBL" id="CAF9917167.1"/>
    </source>
</evidence>
<accession>A0A8H3I6X4</accession>
<dbReference type="AlphaFoldDB" id="A0A8H3I6X4"/>
<reference evidence="2" key="1">
    <citation type="submission" date="2021-03" db="EMBL/GenBank/DDBJ databases">
        <authorList>
            <person name="Tagirdzhanova G."/>
        </authorList>
    </citation>
    <scope>NUCLEOTIDE SEQUENCE</scope>
</reference>
<proteinExistence type="predicted"/>
<protein>
    <submittedName>
        <fullName evidence="2">Uncharacterized protein</fullName>
    </submittedName>
</protein>
<organism evidence="2 3">
    <name type="scientific">Imshaugia aleurites</name>
    <dbReference type="NCBI Taxonomy" id="172621"/>
    <lineage>
        <taxon>Eukaryota</taxon>
        <taxon>Fungi</taxon>
        <taxon>Dikarya</taxon>
        <taxon>Ascomycota</taxon>
        <taxon>Pezizomycotina</taxon>
        <taxon>Lecanoromycetes</taxon>
        <taxon>OSLEUM clade</taxon>
        <taxon>Lecanoromycetidae</taxon>
        <taxon>Lecanorales</taxon>
        <taxon>Lecanorineae</taxon>
        <taxon>Parmeliaceae</taxon>
        <taxon>Imshaugia</taxon>
    </lineage>
</organism>
<keyword evidence="3" id="KW-1185">Reference proteome</keyword>
<name>A0A8H3I6X4_9LECA</name>
<dbReference type="EMBL" id="CAJPDT010000018">
    <property type="protein sequence ID" value="CAF9917167.1"/>
    <property type="molecule type" value="Genomic_DNA"/>
</dbReference>
<sequence>MAFHSRTKYVVYSFATLFILLSPVTAGGYAFDTATCSPAAIDFLTVEMKRAVTTCSNVLTFLDIRRNELPDNLMEPIYSATGTLDLIPSIFAVFGGGEIRNRYSQGWIEGIESYDTLLPNYDSTSNAANAADVEGNLFISCNADQLGESHWNEAGNYHHTHDEATETYFAQPYQNCAPGSAAFFVHPISGRADRVRICDWVLNEFVALFSAGQPWDTRLSINHMRTLAPADPAEDPESIEGQQQVAAFIQARNEALGHILPGLVGDYNLGLANDIDLSIGFDTWLIYILTQTRAGGLRQGINTVDSRFLLPTDGWTTARSQARLPGGGLQFSRKTPPKKTRVCGPVLSLIDHVVSYMLVAQICFNYYVGFLIDEFTGSYRALRGGYEPPDFGSDEIPIPDMVVIEDPPPHPNIIEDDE</sequence>
<gene>
    <name evidence="2" type="ORF">IMSHALPRED_003483</name>
</gene>
<keyword evidence="1" id="KW-0732">Signal</keyword>